<dbReference type="SMART" id="SM00342">
    <property type="entry name" value="HTH_ARAC"/>
    <property type="match status" value="1"/>
</dbReference>
<dbReference type="EMBL" id="JAZDDG010000009">
    <property type="protein sequence ID" value="MEE1977886.1"/>
    <property type="molecule type" value="Genomic_DNA"/>
</dbReference>
<evidence type="ECO:0000259" key="4">
    <source>
        <dbReference type="PROSITE" id="PS01124"/>
    </source>
</evidence>
<dbReference type="PROSITE" id="PS00041">
    <property type="entry name" value="HTH_ARAC_FAMILY_1"/>
    <property type="match status" value="1"/>
</dbReference>
<dbReference type="InterPro" id="IPR018060">
    <property type="entry name" value="HTH_AraC"/>
</dbReference>
<organism evidence="6 7">
    <name type="scientific">Maribacter cobaltidurans</name>
    <dbReference type="NCBI Taxonomy" id="1178778"/>
    <lineage>
        <taxon>Bacteria</taxon>
        <taxon>Pseudomonadati</taxon>
        <taxon>Bacteroidota</taxon>
        <taxon>Flavobacteriia</taxon>
        <taxon>Flavobacteriales</taxon>
        <taxon>Flavobacteriaceae</taxon>
        <taxon>Maribacter</taxon>
    </lineage>
</organism>
<feature type="domain" description="PAS" evidence="5">
    <location>
        <begin position="75"/>
        <end position="129"/>
    </location>
</feature>
<evidence type="ECO:0000256" key="2">
    <source>
        <dbReference type="ARBA" id="ARBA00023125"/>
    </source>
</evidence>
<dbReference type="SUPFAM" id="SSF55785">
    <property type="entry name" value="PYP-like sensor domain (PAS domain)"/>
    <property type="match status" value="1"/>
</dbReference>
<dbReference type="Gene3D" id="1.10.10.60">
    <property type="entry name" value="Homeodomain-like"/>
    <property type="match status" value="2"/>
</dbReference>
<evidence type="ECO:0000313" key="6">
    <source>
        <dbReference type="EMBL" id="MEE1977886.1"/>
    </source>
</evidence>
<dbReference type="InterPro" id="IPR009057">
    <property type="entry name" value="Homeodomain-like_sf"/>
</dbReference>
<keyword evidence="2" id="KW-0238">DNA-binding</keyword>
<comment type="caution">
    <text evidence="6">The sequence shown here is derived from an EMBL/GenBank/DDBJ whole genome shotgun (WGS) entry which is preliminary data.</text>
</comment>
<dbReference type="SMART" id="SM00091">
    <property type="entry name" value="PAS"/>
    <property type="match status" value="1"/>
</dbReference>
<dbReference type="RefSeq" id="WP_272652570.1">
    <property type="nucleotide sequence ID" value="NZ_JAZDDG010000009.1"/>
</dbReference>
<dbReference type="PROSITE" id="PS01124">
    <property type="entry name" value="HTH_ARAC_FAMILY_2"/>
    <property type="match status" value="1"/>
</dbReference>
<dbReference type="PANTHER" id="PTHR47893">
    <property type="entry name" value="REGULATORY PROTEIN PCHR"/>
    <property type="match status" value="1"/>
</dbReference>
<feature type="domain" description="HTH araC/xylS-type" evidence="4">
    <location>
        <begin position="221"/>
        <end position="320"/>
    </location>
</feature>
<accession>A0ABU7IY22</accession>
<dbReference type="InterPro" id="IPR053142">
    <property type="entry name" value="PchR_regulatory_protein"/>
</dbReference>
<dbReference type="Gene3D" id="3.30.450.20">
    <property type="entry name" value="PAS domain"/>
    <property type="match status" value="1"/>
</dbReference>
<dbReference type="PROSITE" id="PS50112">
    <property type="entry name" value="PAS"/>
    <property type="match status" value="1"/>
</dbReference>
<reference evidence="6 7" key="1">
    <citation type="submission" date="2024-01" db="EMBL/GenBank/DDBJ databases">
        <title>Maribacter spp. originated from different algae showed divergent polysaccharides utilization ability.</title>
        <authorList>
            <person name="Wang H."/>
            <person name="Wu Y."/>
        </authorList>
    </citation>
    <scope>NUCLEOTIDE SEQUENCE [LARGE SCALE GENOMIC DNA]</scope>
    <source>
        <strain evidence="6 7">PR1</strain>
    </source>
</reference>
<dbReference type="PANTHER" id="PTHR47893:SF1">
    <property type="entry name" value="REGULATORY PROTEIN PCHR"/>
    <property type="match status" value="1"/>
</dbReference>
<dbReference type="InterPro" id="IPR020449">
    <property type="entry name" value="Tscrpt_reg_AraC-type_HTH"/>
</dbReference>
<dbReference type="InterPro" id="IPR035965">
    <property type="entry name" value="PAS-like_dom_sf"/>
</dbReference>
<dbReference type="InterPro" id="IPR000014">
    <property type="entry name" value="PAS"/>
</dbReference>
<dbReference type="InterPro" id="IPR013767">
    <property type="entry name" value="PAS_fold"/>
</dbReference>
<keyword evidence="3" id="KW-0804">Transcription</keyword>
<evidence type="ECO:0000256" key="1">
    <source>
        <dbReference type="ARBA" id="ARBA00023015"/>
    </source>
</evidence>
<dbReference type="Pfam" id="PF00989">
    <property type="entry name" value="PAS"/>
    <property type="match status" value="1"/>
</dbReference>
<dbReference type="InterPro" id="IPR018062">
    <property type="entry name" value="HTH_AraC-typ_CS"/>
</dbReference>
<dbReference type="SUPFAM" id="SSF46689">
    <property type="entry name" value="Homeodomain-like"/>
    <property type="match status" value="1"/>
</dbReference>
<keyword evidence="7" id="KW-1185">Reference proteome</keyword>
<name>A0ABU7IY22_9FLAO</name>
<protein>
    <submittedName>
        <fullName evidence="6">Helix-turn-helix domain-containing protein</fullName>
    </submittedName>
</protein>
<keyword evidence="1" id="KW-0805">Transcription regulation</keyword>
<evidence type="ECO:0000313" key="7">
    <source>
        <dbReference type="Proteomes" id="UP001356308"/>
    </source>
</evidence>
<evidence type="ECO:0000256" key="3">
    <source>
        <dbReference type="ARBA" id="ARBA00023163"/>
    </source>
</evidence>
<proteinExistence type="predicted"/>
<dbReference type="CDD" id="cd00130">
    <property type="entry name" value="PAS"/>
    <property type="match status" value="1"/>
</dbReference>
<evidence type="ECO:0000259" key="5">
    <source>
        <dbReference type="PROSITE" id="PS50112"/>
    </source>
</evidence>
<dbReference type="Pfam" id="PF12833">
    <property type="entry name" value="HTH_18"/>
    <property type="match status" value="1"/>
</dbReference>
<dbReference type="PRINTS" id="PR00032">
    <property type="entry name" value="HTHARAC"/>
</dbReference>
<dbReference type="Proteomes" id="UP001356308">
    <property type="component" value="Unassembled WGS sequence"/>
</dbReference>
<gene>
    <name evidence="6" type="ORF">V1I91_17540</name>
</gene>
<dbReference type="NCBIfam" id="TIGR00229">
    <property type="entry name" value="sensory_box"/>
    <property type="match status" value="1"/>
</dbReference>
<sequence>MEKIRKAHLAKINKMLMSMAQGNFFYRLDSTYGTDNVEAMTIMLNMLAEEIQESLVHGGFVNTEGVVKHLVQMSFLLDVKGKVGLVNQEACMILSYLRKDLIGYDFRDLLHPSSRTQWDAFIRKAGKRDHYDAALDLTLVTKDGLLVPRFCHMTSCLGGPQKPKQILITVVLQTRDTLERQESLKRKSASGNDTNETFKKGKLEAKEKRVRLSYEDIRKIRKGRTIIMNNLERDFPSLKEFAHQLGTNEFKLKYGFKELYGTTVFRFLLQERLRKAKMLIEHTDSPMKTIAYKTGFKSIPHFSRVFKKNYGQTPSSLRKLS</sequence>